<dbReference type="GO" id="GO:0006879">
    <property type="term" value="P:intracellular iron ion homeostasis"/>
    <property type="evidence" value="ECO:0007669"/>
    <property type="project" value="TreeGrafter"/>
</dbReference>
<evidence type="ECO:0008006" key="4">
    <source>
        <dbReference type="Google" id="ProtNLM"/>
    </source>
</evidence>
<comment type="caution">
    <text evidence="2">The sequence shown here is derived from an EMBL/GenBank/DDBJ whole genome shotgun (WGS) entry which is preliminary data.</text>
</comment>
<gene>
    <name evidence="2" type="ORF">PSTG_10214</name>
</gene>
<dbReference type="InterPro" id="IPR004480">
    <property type="entry name" value="Monothiol_GRX-rel"/>
</dbReference>
<protein>
    <recommendedName>
        <fullName evidence="4">Thioredoxin domain-containing protein</fullName>
    </recommendedName>
</protein>
<dbReference type="Proteomes" id="UP000054564">
    <property type="component" value="Unassembled WGS sequence"/>
</dbReference>
<evidence type="ECO:0000313" key="3">
    <source>
        <dbReference type="Proteomes" id="UP000054564"/>
    </source>
</evidence>
<sequence length="161" mass="18150">MERFVAQIEAESLPNVAESSEVSSVPCFVILRGHQLLSHSIGAELPQLKAYVRKFVKARQNKQNNGKYEVLSETNQKPQPPSSVLNVNKLQASTGSNEDETEEQLFARCKSIMEQSNVVVFMKQTVGILQDLNIEFTTFDILTDDQLPIKPYPLVNRFCYG</sequence>
<keyword evidence="3" id="KW-1185">Reference proteome</keyword>
<reference evidence="3" key="1">
    <citation type="submission" date="2014-03" db="EMBL/GenBank/DDBJ databases">
        <title>The Genome Sequence of Puccinia striiformis f. sp. tritici PST-78.</title>
        <authorList>
            <consortium name="The Broad Institute Genome Sequencing Platform"/>
            <person name="Cuomo C."/>
            <person name="Hulbert S."/>
            <person name="Chen X."/>
            <person name="Walker B."/>
            <person name="Young S.K."/>
            <person name="Zeng Q."/>
            <person name="Gargeya S."/>
            <person name="Fitzgerald M."/>
            <person name="Haas B."/>
            <person name="Abouelleil A."/>
            <person name="Alvarado L."/>
            <person name="Arachchi H.M."/>
            <person name="Berlin A.M."/>
            <person name="Chapman S.B."/>
            <person name="Goldberg J."/>
            <person name="Griggs A."/>
            <person name="Gujja S."/>
            <person name="Hansen M."/>
            <person name="Howarth C."/>
            <person name="Imamovic A."/>
            <person name="Larimer J."/>
            <person name="McCowan C."/>
            <person name="Montmayeur A."/>
            <person name="Murphy C."/>
            <person name="Neiman D."/>
            <person name="Pearson M."/>
            <person name="Priest M."/>
            <person name="Roberts A."/>
            <person name="Saif S."/>
            <person name="Shea T."/>
            <person name="Sisk P."/>
            <person name="Sykes S."/>
            <person name="Wortman J."/>
            <person name="Nusbaum C."/>
            <person name="Birren B."/>
        </authorList>
    </citation>
    <scope>NUCLEOTIDE SEQUENCE [LARGE SCALE GENOMIC DNA]</scope>
    <source>
        <strain evidence="3">race PST-78</strain>
    </source>
</reference>
<dbReference type="GO" id="GO:0005634">
    <property type="term" value="C:nucleus"/>
    <property type="evidence" value="ECO:0007669"/>
    <property type="project" value="TreeGrafter"/>
</dbReference>
<name>A0A0L0VB48_9BASI</name>
<proteinExistence type="predicted"/>
<evidence type="ECO:0000313" key="2">
    <source>
        <dbReference type="EMBL" id="KNE96507.1"/>
    </source>
</evidence>
<evidence type="ECO:0000256" key="1">
    <source>
        <dbReference type="SAM" id="MobiDB-lite"/>
    </source>
</evidence>
<dbReference type="GO" id="GO:0051537">
    <property type="term" value="F:2 iron, 2 sulfur cluster binding"/>
    <property type="evidence" value="ECO:0007669"/>
    <property type="project" value="TreeGrafter"/>
</dbReference>
<dbReference type="EMBL" id="AJIL01000081">
    <property type="protein sequence ID" value="KNE96507.1"/>
    <property type="molecule type" value="Genomic_DNA"/>
</dbReference>
<dbReference type="PANTHER" id="PTHR10293">
    <property type="entry name" value="GLUTAREDOXIN FAMILY MEMBER"/>
    <property type="match status" value="1"/>
</dbReference>
<dbReference type="PANTHER" id="PTHR10293:SF73">
    <property type="entry name" value="GLUTAREDOXIN-3"/>
    <property type="match status" value="1"/>
</dbReference>
<dbReference type="STRING" id="1165861.A0A0L0VB48"/>
<organism evidence="2 3">
    <name type="scientific">Puccinia striiformis f. sp. tritici PST-78</name>
    <dbReference type="NCBI Taxonomy" id="1165861"/>
    <lineage>
        <taxon>Eukaryota</taxon>
        <taxon>Fungi</taxon>
        <taxon>Dikarya</taxon>
        <taxon>Basidiomycota</taxon>
        <taxon>Pucciniomycotina</taxon>
        <taxon>Pucciniomycetes</taxon>
        <taxon>Pucciniales</taxon>
        <taxon>Pucciniaceae</taxon>
        <taxon>Puccinia</taxon>
    </lineage>
</organism>
<accession>A0A0L0VB48</accession>
<feature type="region of interest" description="Disordered" evidence="1">
    <location>
        <begin position="66"/>
        <end position="85"/>
    </location>
</feature>
<dbReference type="GO" id="GO:0005829">
    <property type="term" value="C:cytosol"/>
    <property type="evidence" value="ECO:0007669"/>
    <property type="project" value="TreeGrafter"/>
</dbReference>
<dbReference type="AlphaFoldDB" id="A0A0L0VB48"/>